<dbReference type="RefSeq" id="XP_007800496.1">
    <property type="nucleotide sequence ID" value="XM_007802305.1"/>
</dbReference>
<proteinExistence type="predicted"/>
<accession>U1HT98</accession>
<dbReference type="GeneID" id="19240448"/>
<evidence type="ECO:0000313" key="2">
    <source>
        <dbReference type="Proteomes" id="UP000019373"/>
    </source>
</evidence>
<keyword evidence="2" id="KW-1185">Reference proteome</keyword>
<dbReference type="AlphaFoldDB" id="U1HT98"/>
<dbReference type="HOGENOM" id="CLU_1129050_0_0_1"/>
<dbReference type="EMBL" id="KE720921">
    <property type="protein sequence ID" value="ERF73795.1"/>
    <property type="molecule type" value="Genomic_DNA"/>
</dbReference>
<gene>
    <name evidence="1" type="ORF">EPUS_05499</name>
</gene>
<reference evidence="2" key="1">
    <citation type="journal article" date="2014" name="BMC Genomics">
        <title>Genome characteristics reveal the impact of lichenization on lichen-forming fungus Endocarpon pusillum Hedwig (Verrucariales, Ascomycota).</title>
        <authorList>
            <person name="Wang Y.-Y."/>
            <person name="Liu B."/>
            <person name="Zhang X.-Y."/>
            <person name="Zhou Q.-M."/>
            <person name="Zhang T."/>
            <person name="Li H."/>
            <person name="Yu Y.-F."/>
            <person name="Zhang X.-L."/>
            <person name="Hao X.-Y."/>
            <person name="Wang M."/>
            <person name="Wang L."/>
            <person name="Wei J.-C."/>
        </authorList>
    </citation>
    <scope>NUCLEOTIDE SEQUENCE [LARGE SCALE GENOMIC DNA]</scope>
    <source>
        <strain evidence="2">Z07020 / HMAS-L-300199</strain>
    </source>
</reference>
<evidence type="ECO:0000313" key="1">
    <source>
        <dbReference type="EMBL" id="ERF73795.1"/>
    </source>
</evidence>
<organism evidence="1 2">
    <name type="scientific">Endocarpon pusillum (strain Z07020 / HMAS-L-300199)</name>
    <name type="common">Lichen-forming fungus</name>
    <dbReference type="NCBI Taxonomy" id="1263415"/>
    <lineage>
        <taxon>Eukaryota</taxon>
        <taxon>Fungi</taxon>
        <taxon>Dikarya</taxon>
        <taxon>Ascomycota</taxon>
        <taxon>Pezizomycotina</taxon>
        <taxon>Eurotiomycetes</taxon>
        <taxon>Chaetothyriomycetidae</taxon>
        <taxon>Verrucariales</taxon>
        <taxon>Verrucariaceae</taxon>
        <taxon>Endocarpon</taxon>
    </lineage>
</organism>
<sequence>MFNKGLPLLCGGNVFDLSFLQKNLTKLGLENALMISKLELNFSRYPLQGLEEYPFGPPEAIDIMLVTQELEDFSMYCKRLGGLQPPALCLLARFPLLDDVATRYLKRLGREHTYRAAWNSYWDMNLLSKAHKNAIQELAILQAQAAASAVKVAAVTARAALEIHCPKLQYLFLCNGPVFNFELAGPRQWLILSTDRLAINSRPYSSKEELVCELHVDVKKESVTIVNEQNIRFSKSAGSRPVFEGG</sequence>
<name>U1HT98_ENDPU</name>
<dbReference type="Proteomes" id="UP000019373">
    <property type="component" value="Unassembled WGS sequence"/>
</dbReference>
<protein>
    <submittedName>
        <fullName evidence="1">Uncharacterized protein</fullName>
    </submittedName>
</protein>